<proteinExistence type="predicted"/>
<feature type="transmembrane region" description="Helical" evidence="6">
    <location>
        <begin position="386"/>
        <end position="405"/>
    </location>
</feature>
<dbReference type="RefSeq" id="WP_344798556.1">
    <property type="nucleotide sequence ID" value="NZ_BAABBN010000007.1"/>
</dbReference>
<dbReference type="Pfam" id="PF12704">
    <property type="entry name" value="MacB_PCD"/>
    <property type="match status" value="1"/>
</dbReference>
<name>A0ABP7MP71_9GAMM</name>
<dbReference type="EMBL" id="BAABBN010000007">
    <property type="protein sequence ID" value="GAA3925714.1"/>
    <property type="molecule type" value="Genomic_DNA"/>
</dbReference>
<evidence type="ECO:0000256" key="2">
    <source>
        <dbReference type="ARBA" id="ARBA00022475"/>
    </source>
</evidence>
<evidence type="ECO:0000256" key="1">
    <source>
        <dbReference type="ARBA" id="ARBA00004651"/>
    </source>
</evidence>
<comment type="subcellular location">
    <subcellularLocation>
        <location evidence="1">Cell membrane</location>
        <topology evidence="1">Multi-pass membrane protein</topology>
    </subcellularLocation>
</comment>
<sequence>MKLMTLAWRSLANRKMTSILTVLSFALGVILLLGVEKVRTEARQSFINTVSGTDLIVGARSGPVNLLLYSVFRIGNATNNISWQSYQDISDSKLVKWSVPISLGDSHKGFRVLGTTKDYFEHIKYGTKQSLSFQQGKPFEETFDVVLGAEVAQQLGYQLGSQISVAHGAGKVNFIKHDNLPFQVVGILAPTGTPSDRTLFVKLAGIEAIHAGWNSGSPSAKSLKLTHQDFEHAHLEPETITATFVGLTSRIAAFQFQRSVNQYREEPLLAIMPALTLQELWQLIGVAEKSLLVVSALVVFSTILGMMITMLSSLQERRREIAILRAVGARPYHIFFLLGLETLVISLLGALLGWFALYGLLALVSPYLMEMFGFHVALGAPSVKELYVLATIVSASLLMSLIPGWRAYKNSLSDGLIVKV</sequence>
<feature type="domain" description="ABC3 transporter permease C-terminal" evidence="7">
    <location>
        <begin position="293"/>
        <end position="410"/>
    </location>
</feature>
<dbReference type="PANTHER" id="PTHR43738">
    <property type="entry name" value="ABC TRANSPORTER, MEMBRANE PROTEIN"/>
    <property type="match status" value="1"/>
</dbReference>
<dbReference type="Pfam" id="PF02687">
    <property type="entry name" value="FtsX"/>
    <property type="match status" value="1"/>
</dbReference>
<evidence type="ECO:0000259" key="8">
    <source>
        <dbReference type="Pfam" id="PF12704"/>
    </source>
</evidence>
<reference evidence="10" key="1">
    <citation type="journal article" date="2019" name="Int. J. Syst. Evol. Microbiol.">
        <title>The Global Catalogue of Microorganisms (GCM) 10K type strain sequencing project: providing services to taxonomists for standard genome sequencing and annotation.</title>
        <authorList>
            <consortium name="The Broad Institute Genomics Platform"/>
            <consortium name="The Broad Institute Genome Sequencing Center for Infectious Disease"/>
            <person name="Wu L."/>
            <person name="Ma J."/>
        </authorList>
    </citation>
    <scope>NUCLEOTIDE SEQUENCE [LARGE SCALE GENOMIC DNA]</scope>
    <source>
        <strain evidence="10">JCM 17551</strain>
    </source>
</reference>
<evidence type="ECO:0000256" key="3">
    <source>
        <dbReference type="ARBA" id="ARBA00022692"/>
    </source>
</evidence>
<organism evidence="9 10">
    <name type="scientific">Litoribacillus peritrichatus</name>
    <dbReference type="NCBI Taxonomy" id="718191"/>
    <lineage>
        <taxon>Bacteria</taxon>
        <taxon>Pseudomonadati</taxon>
        <taxon>Pseudomonadota</taxon>
        <taxon>Gammaproteobacteria</taxon>
        <taxon>Oceanospirillales</taxon>
        <taxon>Oceanospirillaceae</taxon>
        <taxon>Litoribacillus</taxon>
    </lineage>
</organism>
<evidence type="ECO:0000256" key="5">
    <source>
        <dbReference type="ARBA" id="ARBA00023136"/>
    </source>
</evidence>
<protein>
    <submittedName>
        <fullName evidence="9">ABC transporter permease</fullName>
    </submittedName>
</protein>
<evidence type="ECO:0000256" key="6">
    <source>
        <dbReference type="SAM" id="Phobius"/>
    </source>
</evidence>
<feature type="domain" description="MacB-like periplasmic core" evidence="8">
    <location>
        <begin position="18"/>
        <end position="206"/>
    </location>
</feature>
<dbReference type="PANTHER" id="PTHR43738:SF2">
    <property type="entry name" value="ABC TRANSPORTER PERMEASE"/>
    <property type="match status" value="1"/>
</dbReference>
<accession>A0ABP7MP71</accession>
<evidence type="ECO:0000313" key="10">
    <source>
        <dbReference type="Proteomes" id="UP001501565"/>
    </source>
</evidence>
<keyword evidence="4 6" id="KW-1133">Transmembrane helix</keyword>
<evidence type="ECO:0000256" key="4">
    <source>
        <dbReference type="ARBA" id="ARBA00022989"/>
    </source>
</evidence>
<evidence type="ECO:0000259" key="7">
    <source>
        <dbReference type="Pfam" id="PF02687"/>
    </source>
</evidence>
<dbReference type="InterPro" id="IPR003838">
    <property type="entry name" value="ABC3_permease_C"/>
</dbReference>
<dbReference type="InterPro" id="IPR025857">
    <property type="entry name" value="MacB_PCD"/>
</dbReference>
<keyword evidence="10" id="KW-1185">Reference proteome</keyword>
<keyword evidence="2" id="KW-1003">Cell membrane</keyword>
<comment type="caution">
    <text evidence="9">The sequence shown here is derived from an EMBL/GenBank/DDBJ whole genome shotgun (WGS) entry which is preliminary data.</text>
</comment>
<evidence type="ECO:0000313" key="9">
    <source>
        <dbReference type="EMBL" id="GAA3925714.1"/>
    </source>
</evidence>
<gene>
    <name evidence="9" type="ORF">GCM10022277_22250</name>
</gene>
<feature type="transmembrane region" description="Helical" evidence="6">
    <location>
        <begin position="291"/>
        <end position="314"/>
    </location>
</feature>
<dbReference type="InterPro" id="IPR051125">
    <property type="entry name" value="ABC-4/HrtB_transporter"/>
</dbReference>
<feature type="transmembrane region" description="Helical" evidence="6">
    <location>
        <begin position="335"/>
        <end position="366"/>
    </location>
</feature>
<keyword evidence="5 6" id="KW-0472">Membrane</keyword>
<dbReference type="Proteomes" id="UP001501565">
    <property type="component" value="Unassembled WGS sequence"/>
</dbReference>
<keyword evidence="3 6" id="KW-0812">Transmembrane</keyword>